<keyword evidence="3" id="KW-1185">Reference proteome</keyword>
<organism evidence="2 3">
    <name type="scientific">Caerostris darwini</name>
    <dbReference type="NCBI Taxonomy" id="1538125"/>
    <lineage>
        <taxon>Eukaryota</taxon>
        <taxon>Metazoa</taxon>
        <taxon>Ecdysozoa</taxon>
        <taxon>Arthropoda</taxon>
        <taxon>Chelicerata</taxon>
        <taxon>Arachnida</taxon>
        <taxon>Araneae</taxon>
        <taxon>Araneomorphae</taxon>
        <taxon>Entelegynae</taxon>
        <taxon>Araneoidea</taxon>
        <taxon>Araneidae</taxon>
        <taxon>Caerostris</taxon>
    </lineage>
</organism>
<evidence type="ECO:0000256" key="1">
    <source>
        <dbReference type="SAM" id="MobiDB-lite"/>
    </source>
</evidence>
<evidence type="ECO:0000313" key="2">
    <source>
        <dbReference type="EMBL" id="GIY82771.1"/>
    </source>
</evidence>
<name>A0AAV4WLF3_9ARAC</name>
<dbReference type="AlphaFoldDB" id="A0AAV4WLF3"/>
<evidence type="ECO:0000313" key="3">
    <source>
        <dbReference type="Proteomes" id="UP001054837"/>
    </source>
</evidence>
<reference evidence="2 3" key="1">
    <citation type="submission" date="2021-06" db="EMBL/GenBank/DDBJ databases">
        <title>Caerostris darwini draft genome.</title>
        <authorList>
            <person name="Kono N."/>
            <person name="Arakawa K."/>
        </authorList>
    </citation>
    <scope>NUCLEOTIDE SEQUENCE [LARGE SCALE GENOMIC DNA]</scope>
</reference>
<dbReference type="EMBL" id="BPLQ01014740">
    <property type="protein sequence ID" value="GIY82771.1"/>
    <property type="molecule type" value="Genomic_DNA"/>
</dbReference>
<dbReference type="Proteomes" id="UP001054837">
    <property type="component" value="Unassembled WGS sequence"/>
</dbReference>
<protein>
    <submittedName>
        <fullName evidence="2">Uncharacterized protein</fullName>
    </submittedName>
</protein>
<feature type="region of interest" description="Disordered" evidence="1">
    <location>
        <begin position="57"/>
        <end position="77"/>
    </location>
</feature>
<proteinExistence type="predicted"/>
<accession>A0AAV4WLF3</accession>
<comment type="caution">
    <text evidence="2">The sequence shown here is derived from an EMBL/GenBank/DDBJ whole genome shotgun (WGS) entry which is preliminary data.</text>
</comment>
<gene>
    <name evidence="2" type="ORF">CDAR_608661</name>
</gene>
<sequence length="77" mass="8315">MLAIEHEKDFLVVVVKPKNNFLLFLLEIRAHQTGVEGGTFAAAASVFTENDRMCGGGGGWGSFRTEKGGGKPTFQSR</sequence>